<dbReference type="PROSITE" id="PS00134">
    <property type="entry name" value="TRYPSIN_HIS"/>
    <property type="match status" value="1"/>
</dbReference>
<dbReference type="InterPro" id="IPR018114">
    <property type="entry name" value="TRYPSIN_HIS"/>
</dbReference>
<dbReference type="SUPFAM" id="SSF50494">
    <property type="entry name" value="Trypsin-like serine proteases"/>
    <property type="match status" value="1"/>
</dbReference>
<feature type="signal peptide" evidence="2">
    <location>
        <begin position="1"/>
        <end position="26"/>
    </location>
</feature>
<dbReference type="SUPFAM" id="SSF69318">
    <property type="entry name" value="Integrin alpha N-terminal domain"/>
    <property type="match status" value="1"/>
</dbReference>
<dbReference type="InterPro" id="IPR028994">
    <property type="entry name" value="Integrin_alpha_N"/>
</dbReference>
<evidence type="ECO:0000256" key="1">
    <source>
        <dbReference type="SAM" id="MobiDB-lite"/>
    </source>
</evidence>
<name>A0A4Q9I1K6_STRKA</name>
<dbReference type="GO" id="GO:0006508">
    <property type="term" value="P:proteolysis"/>
    <property type="evidence" value="ECO:0007669"/>
    <property type="project" value="InterPro"/>
</dbReference>
<keyword evidence="4" id="KW-1185">Reference proteome</keyword>
<evidence type="ECO:0000256" key="2">
    <source>
        <dbReference type="SAM" id="SignalP"/>
    </source>
</evidence>
<dbReference type="InterPro" id="IPR009003">
    <property type="entry name" value="Peptidase_S1_PA"/>
</dbReference>
<dbReference type="EMBL" id="SIXH01000002">
    <property type="protein sequence ID" value="TBO61594.1"/>
    <property type="molecule type" value="Genomic_DNA"/>
</dbReference>
<sequence>MRRIPWARAAALGLCTAIAFGTPASAAPTPGPDSRDKPSKGVTPDEIRQAQATERYWTPERIRSAVPVEDVDGTQRKGLKDGPQNAPTPPGGRQKRSLQEPSHTVDEGMATVGVFLIRNDNDEATPDQFCTAASVTSPTKSLIITAAHCLKGASDRNIAFVPGYRAGSSAAGQVGETPYGIFPVKPGKIWIDPRYLSSTPDDNVDFAFLHTGPNAQGQLLEDATGRGNTLTRVNSTNLARESVTVAGYPGGQKTPLRCTNNTTAFQNRFMEIKCDDFRAGVSGGPFLENFDGTRGDLIGVIGGYKTGGAFDHTSYTSQFDDNVIRLYNQAVSDIPADTGAGAGMGSSATWQHARSITAGRFHTASVRNNTSDLIVRWSDGEVSLYPGNGKYGFNKDIQLAKDKSWQQAKLITAGDFTGNGSYDLLVCWSNGSLTLYKNVNETNKLKNKVDLRGPNDTWTHAVAMTSGRFGGGNTRSDDLVVVWSDGEVTLYPNVDGKGMHGEKQLIPPPNTTWPYARDLAAGNFNATTGNQDLFVRWADGEVSVYENIADNGTAKGRKEYQLQPGQSPWRNATLATVGSFGGPGRQDDIVALWTGGKLTLHPGTTTTSIAPERTLVRQ</sequence>
<dbReference type="GO" id="GO:0004252">
    <property type="term" value="F:serine-type endopeptidase activity"/>
    <property type="evidence" value="ECO:0007669"/>
    <property type="project" value="InterPro"/>
</dbReference>
<dbReference type="RefSeq" id="WP_131121806.1">
    <property type="nucleotide sequence ID" value="NZ_SIXH01000002.1"/>
</dbReference>
<protein>
    <recommendedName>
        <fullName evidence="5">Trypsin-like serine protease</fullName>
    </recommendedName>
</protein>
<gene>
    <name evidence="3" type="ORF">EYS09_00465</name>
</gene>
<feature type="compositionally biased region" description="Basic and acidic residues" evidence="1">
    <location>
        <begin position="33"/>
        <end position="48"/>
    </location>
</feature>
<reference evidence="3 4" key="1">
    <citation type="submission" date="2019-02" db="EMBL/GenBank/DDBJ databases">
        <title>Draft Genome Sequence of Streptomyces sp. AM-2504, identified by 16S rRNA comparative analysis as a Streptomyces Kasugaensis strain.</title>
        <authorList>
            <person name="Napolioni V."/>
            <person name="Giuliodori A.M."/>
            <person name="Spurio R."/>
            <person name="Fabbretti A."/>
        </authorList>
    </citation>
    <scope>NUCLEOTIDE SEQUENCE [LARGE SCALE GENOMIC DNA]</scope>
    <source>
        <strain evidence="3 4">AM-2504</strain>
    </source>
</reference>
<accession>A0A4Q9I1K6</accession>
<dbReference type="Pfam" id="PF13365">
    <property type="entry name" value="Trypsin_2"/>
    <property type="match status" value="1"/>
</dbReference>
<comment type="caution">
    <text evidence="3">The sequence shown here is derived from an EMBL/GenBank/DDBJ whole genome shotgun (WGS) entry which is preliminary data.</text>
</comment>
<dbReference type="Gene3D" id="2.40.10.10">
    <property type="entry name" value="Trypsin-like serine proteases"/>
    <property type="match status" value="2"/>
</dbReference>
<dbReference type="AlphaFoldDB" id="A0A4Q9I1K6"/>
<keyword evidence="2" id="KW-0732">Signal</keyword>
<evidence type="ECO:0008006" key="5">
    <source>
        <dbReference type="Google" id="ProtNLM"/>
    </source>
</evidence>
<organism evidence="3 4">
    <name type="scientific">Streptomyces kasugaensis</name>
    <dbReference type="NCBI Taxonomy" id="1946"/>
    <lineage>
        <taxon>Bacteria</taxon>
        <taxon>Bacillati</taxon>
        <taxon>Actinomycetota</taxon>
        <taxon>Actinomycetes</taxon>
        <taxon>Kitasatosporales</taxon>
        <taxon>Streptomycetaceae</taxon>
        <taxon>Streptomyces</taxon>
    </lineage>
</organism>
<evidence type="ECO:0000313" key="3">
    <source>
        <dbReference type="EMBL" id="TBO61594.1"/>
    </source>
</evidence>
<dbReference type="InterPro" id="IPR043504">
    <property type="entry name" value="Peptidase_S1_PA_chymotrypsin"/>
</dbReference>
<proteinExistence type="predicted"/>
<feature type="chain" id="PRO_5020443051" description="Trypsin-like serine protease" evidence="2">
    <location>
        <begin position="27"/>
        <end position="618"/>
    </location>
</feature>
<evidence type="ECO:0000313" key="4">
    <source>
        <dbReference type="Proteomes" id="UP000292452"/>
    </source>
</evidence>
<feature type="region of interest" description="Disordered" evidence="1">
    <location>
        <begin position="22"/>
        <end position="104"/>
    </location>
</feature>
<dbReference type="Proteomes" id="UP000292452">
    <property type="component" value="Unassembled WGS sequence"/>
</dbReference>